<gene>
    <name evidence="2" type="ORF">A2358_03330</name>
</gene>
<accession>A0A1G2ITU1</accession>
<proteinExistence type="predicted"/>
<name>A0A1G2ITU1_9BACT</name>
<dbReference type="AlphaFoldDB" id="A0A1G2ITU1"/>
<reference evidence="2 3" key="1">
    <citation type="journal article" date="2016" name="Nat. Commun.">
        <title>Thousands of microbial genomes shed light on interconnected biogeochemical processes in an aquifer system.</title>
        <authorList>
            <person name="Anantharaman K."/>
            <person name="Brown C.T."/>
            <person name="Hug L.A."/>
            <person name="Sharon I."/>
            <person name="Castelle C.J."/>
            <person name="Probst A.J."/>
            <person name="Thomas B.C."/>
            <person name="Singh A."/>
            <person name="Wilkins M.J."/>
            <person name="Karaoz U."/>
            <person name="Brodie E.L."/>
            <person name="Williams K.H."/>
            <person name="Hubbard S.S."/>
            <person name="Banfield J.F."/>
        </authorList>
    </citation>
    <scope>NUCLEOTIDE SEQUENCE [LARGE SCALE GENOMIC DNA]</scope>
</reference>
<evidence type="ECO:0000259" key="1">
    <source>
        <dbReference type="Pfam" id="PF12728"/>
    </source>
</evidence>
<dbReference type="EMBL" id="MHPJ01000023">
    <property type="protein sequence ID" value="OGZ78329.1"/>
    <property type="molecule type" value="Genomic_DNA"/>
</dbReference>
<protein>
    <recommendedName>
        <fullName evidence="1">Helix-turn-helix domain-containing protein</fullName>
    </recommendedName>
</protein>
<comment type="caution">
    <text evidence="2">The sequence shown here is derived from an EMBL/GenBank/DDBJ whole genome shotgun (WGS) entry which is preliminary data.</text>
</comment>
<dbReference type="Pfam" id="PF12728">
    <property type="entry name" value="HTH_17"/>
    <property type="match status" value="1"/>
</dbReference>
<organism evidence="2 3">
    <name type="scientific">Candidatus Staskawiczbacteria bacterium RIFOXYB1_FULL_37_44</name>
    <dbReference type="NCBI Taxonomy" id="1802223"/>
    <lineage>
        <taxon>Bacteria</taxon>
        <taxon>Candidatus Staskawicziibacteriota</taxon>
    </lineage>
</organism>
<evidence type="ECO:0000313" key="2">
    <source>
        <dbReference type="EMBL" id="OGZ78329.1"/>
    </source>
</evidence>
<sequence>MTKEYYSTIETANIFRVSRKTVFLWIKMGKIEATKVGRNFIVPHSSIVEKLGKTLGTEKKAEIETSIDRAMKDFEQTFRKLGKE</sequence>
<dbReference type="STRING" id="1802223.A2358_03330"/>
<dbReference type="Proteomes" id="UP000178650">
    <property type="component" value="Unassembled WGS sequence"/>
</dbReference>
<dbReference type="InterPro" id="IPR041657">
    <property type="entry name" value="HTH_17"/>
</dbReference>
<feature type="domain" description="Helix-turn-helix" evidence="1">
    <location>
        <begin position="5"/>
        <end position="49"/>
    </location>
</feature>
<evidence type="ECO:0000313" key="3">
    <source>
        <dbReference type="Proteomes" id="UP000178650"/>
    </source>
</evidence>